<gene>
    <name evidence="2" type="ordered locus">Dtpsy_3342</name>
</gene>
<name>A0A9J9QBK5_ACIET</name>
<dbReference type="EMBL" id="CP001392">
    <property type="protein sequence ID" value="ACM34770.1"/>
    <property type="molecule type" value="Genomic_DNA"/>
</dbReference>
<keyword evidence="3" id="KW-1185">Reference proteome</keyword>
<feature type="compositionally biased region" description="Low complexity" evidence="1">
    <location>
        <begin position="59"/>
        <end position="81"/>
    </location>
</feature>
<dbReference type="AlphaFoldDB" id="A0A9J9QBK5"/>
<reference evidence="2 3" key="1">
    <citation type="journal article" date="2010" name="J. Bacteriol.">
        <title>Completed genome sequence of the anaerobic iron-oxidizing bacterium Acidovorax ebreus strain TPSY.</title>
        <authorList>
            <person name="Byrne-Bailey K.G."/>
            <person name="Weber K.A."/>
            <person name="Chair A.H."/>
            <person name="Bose S."/>
            <person name="Knox T."/>
            <person name="Spanbauer T.L."/>
            <person name="Chertkov O."/>
            <person name="Coates J.D."/>
        </authorList>
    </citation>
    <scope>NUCLEOTIDE SEQUENCE [LARGE SCALE GENOMIC DNA]</scope>
    <source>
        <strain evidence="2 3">TPSY</strain>
    </source>
</reference>
<feature type="region of interest" description="Disordered" evidence="1">
    <location>
        <begin position="55"/>
        <end position="81"/>
    </location>
</feature>
<dbReference type="RefSeq" id="WP_015914567.1">
    <property type="nucleotide sequence ID" value="NC_011992.1"/>
</dbReference>
<evidence type="ECO:0000256" key="1">
    <source>
        <dbReference type="SAM" id="MobiDB-lite"/>
    </source>
</evidence>
<evidence type="ECO:0000313" key="2">
    <source>
        <dbReference type="EMBL" id="ACM34770.1"/>
    </source>
</evidence>
<dbReference type="Proteomes" id="UP000000450">
    <property type="component" value="Chromosome"/>
</dbReference>
<evidence type="ECO:0000313" key="3">
    <source>
        <dbReference type="Proteomes" id="UP000000450"/>
    </source>
</evidence>
<protein>
    <submittedName>
        <fullName evidence="2">Sporulation domain protein</fullName>
    </submittedName>
</protein>
<sequence length="243" mass="25424">MLRLAVVLLLLANAGYYAWSQGLLRGWGLAPVDESEPQRMEQQIAPQNLRLLPQGSKGAASSAAPAGPASSAPASTPAASGAAASPATAAAPAEPPACLQAGVFDARQADALRQAAAVLPEGSWTLEPTPITGRWMVYMGRFPDEEAVAKKRAELRALKIPYDRPGAALEPGLSLGRFSTEEAAQRGMALLANQGVRTARVVQERADAPGFMLRLPAVNDALRTRLDTTLQPALAGKTLRPCA</sequence>
<proteinExistence type="predicted"/>
<dbReference type="KEGG" id="dia:Dtpsy_3342"/>
<accession>A0A9J9QBK5</accession>
<organism evidence="2 3">
    <name type="scientific">Acidovorax ebreus (strain TPSY)</name>
    <name type="common">Diaphorobacter sp. (strain TPSY)</name>
    <dbReference type="NCBI Taxonomy" id="535289"/>
    <lineage>
        <taxon>Bacteria</taxon>
        <taxon>Pseudomonadati</taxon>
        <taxon>Pseudomonadota</taxon>
        <taxon>Betaproteobacteria</taxon>
        <taxon>Burkholderiales</taxon>
        <taxon>Comamonadaceae</taxon>
        <taxon>Diaphorobacter</taxon>
    </lineage>
</organism>